<name>A0A667FKS3_LYNCA</name>
<evidence type="ECO:0000313" key="2">
    <source>
        <dbReference type="Proteomes" id="UP000472241"/>
    </source>
</evidence>
<accession>A0A667FKS3</accession>
<organism evidence="1 2">
    <name type="scientific">Lynx canadensis</name>
    <name type="common">Canada lynx</name>
    <name type="synonym">Felis canadensis</name>
    <dbReference type="NCBI Taxonomy" id="61383"/>
    <lineage>
        <taxon>Eukaryota</taxon>
        <taxon>Metazoa</taxon>
        <taxon>Chordata</taxon>
        <taxon>Craniata</taxon>
        <taxon>Vertebrata</taxon>
        <taxon>Euteleostomi</taxon>
        <taxon>Mammalia</taxon>
        <taxon>Eutheria</taxon>
        <taxon>Laurasiatheria</taxon>
        <taxon>Carnivora</taxon>
        <taxon>Feliformia</taxon>
        <taxon>Felidae</taxon>
        <taxon>Felinae</taxon>
        <taxon>Lynx</taxon>
    </lineage>
</organism>
<protein>
    <submittedName>
        <fullName evidence="1">Uncharacterized protein</fullName>
    </submittedName>
</protein>
<proteinExistence type="predicted"/>
<sequence>MLPKLGESGLQPSGAGGFLRNAPRVWELPSRCRCFVTSSTVLTLFPSLFSPVPSFLLCYAFSSQRSLQSVAENDYKAPHSVKLYVIKCMFLLPFLSRPAPFQGQSTE</sequence>
<dbReference type="AlphaFoldDB" id="A0A667FKS3"/>
<reference evidence="1" key="2">
    <citation type="submission" date="2025-09" db="UniProtKB">
        <authorList>
            <consortium name="Ensembl"/>
        </authorList>
    </citation>
    <scope>IDENTIFICATION</scope>
</reference>
<evidence type="ECO:0000313" key="1">
    <source>
        <dbReference type="Ensembl" id="ENSLCNP00005002701.1"/>
    </source>
</evidence>
<keyword evidence="2" id="KW-1185">Reference proteome</keyword>
<dbReference type="Ensembl" id="ENSLCNT00005003105.1">
    <property type="protein sequence ID" value="ENSLCNP00005002701.1"/>
    <property type="gene ID" value="ENSLCNG00005001952.1"/>
</dbReference>
<reference evidence="1" key="1">
    <citation type="submission" date="2025-08" db="UniProtKB">
        <authorList>
            <consortium name="Ensembl"/>
        </authorList>
    </citation>
    <scope>IDENTIFICATION</scope>
</reference>
<dbReference type="Proteomes" id="UP000472241">
    <property type="component" value="Unplaced"/>
</dbReference>